<dbReference type="InterPro" id="IPR042099">
    <property type="entry name" value="ANL_N_sf"/>
</dbReference>
<dbReference type="EMBL" id="JBHSCW010000002">
    <property type="protein sequence ID" value="MFC4350795.1"/>
    <property type="molecule type" value="Genomic_DNA"/>
</dbReference>
<protein>
    <submittedName>
        <fullName evidence="4">Fatty acyl-AMP ligase</fullName>
    </submittedName>
</protein>
<evidence type="ECO:0000313" key="5">
    <source>
        <dbReference type="Proteomes" id="UP001595799"/>
    </source>
</evidence>
<organism evidence="4 5">
    <name type="scientific">Fodinicurvata halophila</name>
    <dbReference type="NCBI Taxonomy" id="1419723"/>
    <lineage>
        <taxon>Bacteria</taxon>
        <taxon>Pseudomonadati</taxon>
        <taxon>Pseudomonadota</taxon>
        <taxon>Alphaproteobacteria</taxon>
        <taxon>Rhodospirillales</taxon>
        <taxon>Rhodovibrionaceae</taxon>
        <taxon>Fodinicurvata</taxon>
    </lineage>
</organism>
<dbReference type="InterPro" id="IPR040097">
    <property type="entry name" value="FAAL/FAAC"/>
</dbReference>
<reference evidence="5" key="1">
    <citation type="journal article" date="2019" name="Int. J. Syst. Evol. Microbiol.">
        <title>The Global Catalogue of Microorganisms (GCM) 10K type strain sequencing project: providing services to taxonomists for standard genome sequencing and annotation.</title>
        <authorList>
            <consortium name="The Broad Institute Genomics Platform"/>
            <consortium name="The Broad Institute Genome Sequencing Center for Infectious Disease"/>
            <person name="Wu L."/>
            <person name="Ma J."/>
        </authorList>
    </citation>
    <scope>NUCLEOTIDE SEQUENCE [LARGE SCALE GENOMIC DNA]</scope>
    <source>
        <strain evidence="5">CECT 8472</strain>
    </source>
</reference>
<dbReference type="PROSITE" id="PS00455">
    <property type="entry name" value="AMP_BINDING"/>
    <property type="match status" value="1"/>
</dbReference>
<name>A0ABV8UHV5_9PROT</name>
<dbReference type="NCBIfam" id="NF006624">
    <property type="entry name" value="PRK09192.1"/>
    <property type="match status" value="1"/>
</dbReference>
<evidence type="ECO:0000313" key="4">
    <source>
        <dbReference type="EMBL" id="MFC4350795.1"/>
    </source>
</evidence>
<evidence type="ECO:0000259" key="3">
    <source>
        <dbReference type="Pfam" id="PF00501"/>
    </source>
</evidence>
<accession>A0ABV8UHV5</accession>
<dbReference type="Gene3D" id="3.40.50.12780">
    <property type="entry name" value="N-terminal domain of ligase-like"/>
    <property type="match status" value="1"/>
</dbReference>
<dbReference type="Pfam" id="PF00501">
    <property type="entry name" value="AMP-binding"/>
    <property type="match status" value="1"/>
</dbReference>
<feature type="domain" description="AMP-dependent synthetase/ligase" evidence="3">
    <location>
        <begin position="47"/>
        <end position="429"/>
    </location>
</feature>
<dbReference type="Proteomes" id="UP001595799">
    <property type="component" value="Unassembled WGS sequence"/>
</dbReference>
<evidence type="ECO:0000256" key="2">
    <source>
        <dbReference type="ARBA" id="ARBA00022598"/>
    </source>
</evidence>
<dbReference type="InterPro" id="IPR000873">
    <property type="entry name" value="AMP-dep_synth/lig_dom"/>
</dbReference>
<dbReference type="GO" id="GO:0016874">
    <property type="term" value="F:ligase activity"/>
    <property type="evidence" value="ECO:0007669"/>
    <property type="project" value="UniProtKB-KW"/>
</dbReference>
<proteinExistence type="inferred from homology"/>
<gene>
    <name evidence="4" type="ORF">ACFOW6_04475</name>
</gene>
<comment type="similarity">
    <text evidence="1">Belongs to the ATP-dependent AMP-binding enzyme family.</text>
</comment>
<dbReference type="InterPro" id="IPR020845">
    <property type="entry name" value="AMP-binding_CS"/>
</dbReference>
<dbReference type="SUPFAM" id="SSF56801">
    <property type="entry name" value="Acetyl-CoA synthetase-like"/>
    <property type="match status" value="1"/>
</dbReference>
<dbReference type="CDD" id="cd05931">
    <property type="entry name" value="FAAL"/>
    <property type="match status" value="1"/>
</dbReference>
<keyword evidence="5" id="KW-1185">Reference proteome</keyword>
<evidence type="ECO:0000256" key="1">
    <source>
        <dbReference type="ARBA" id="ARBA00006432"/>
    </source>
</evidence>
<dbReference type="RefSeq" id="WP_382421134.1">
    <property type="nucleotide sequence ID" value="NZ_JBHSCW010000002.1"/>
</dbReference>
<keyword evidence="2 4" id="KW-0436">Ligase</keyword>
<dbReference type="PANTHER" id="PTHR22754:SF32">
    <property type="entry name" value="DISCO-INTERACTING PROTEIN 2"/>
    <property type="match status" value="1"/>
</dbReference>
<dbReference type="PANTHER" id="PTHR22754">
    <property type="entry name" value="DISCO-INTERACTING PROTEIN 2 DIP2 -RELATED"/>
    <property type="match status" value="1"/>
</dbReference>
<dbReference type="Gene3D" id="3.30.300.30">
    <property type="match status" value="1"/>
</dbReference>
<dbReference type="InterPro" id="IPR045851">
    <property type="entry name" value="AMP-bd_C_sf"/>
</dbReference>
<comment type="caution">
    <text evidence="4">The sequence shown here is derived from an EMBL/GenBank/DDBJ whole genome shotgun (WGS) entry which is preliminary data.</text>
</comment>
<sequence length="598" mass="65013">MTRSTITTNETLPLRVGEFETLAEGLDYAARGQTGCNFFSERGVLNRGMTYREIREEALDLAPRLVASGLERGSRVALIAETRPEFFVFFFACQYAGIVPVPLPLSVNLGGREAYVARLGAMMKRAAVSAAVASEDLIDMLREAAVEANVARVGSHAEFREMSAKNGFLRPLERQDPCYIQFSSGSTSMPRGVLVTQKAITSNARGIGQHGLALQPGDRATSWLPLYHDMGLVGFFLTPALSQISIDYLATTTFARRPMLWLRILSEYGGTISFSPTFGYDLCLRRSTNVDPAQFELSQWRVAGIGGEMVRASVLQGFAERFAESGFDPKAFLPSYGLAESTLAVSFTRLNTGLQLDHVDRESAALRGVAVPVSHGRDGAAASVRTFVKCGRVLPGHAVEIRDTDDQRLPERSIGRVCVQGPSLMQGYYRDLEATRAVITPDGWLDTGDLGYLVDGELVITGRSKDLIISNGRNIWPQDLEWAVEKLDGVRAGDIAAFALGDDEDNERVVLVVECRTPDPEARETMRRDVAAIVQKTAGVGCDVVLAPPRSLTFTSSGKLSRAAAKADYVAGRIRDVNEDLQDSQQDAPVLAMAVGSD</sequence>